<dbReference type="STRING" id="928724.SacglDRAFT_04349"/>
<proteinExistence type="predicted"/>
<gene>
    <name evidence="2" type="ORF">SacglDRAFT_04349</name>
</gene>
<feature type="region of interest" description="Disordered" evidence="1">
    <location>
        <begin position="270"/>
        <end position="362"/>
    </location>
</feature>
<dbReference type="Proteomes" id="UP000005087">
    <property type="component" value="Chromosome"/>
</dbReference>
<dbReference type="eggNOG" id="COG5651">
    <property type="taxonomic scope" value="Bacteria"/>
</dbReference>
<evidence type="ECO:0000256" key="1">
    <source>
        <dbReference type="SAM" id="MobiDB-lite"/>
    </source>
</evidence>
<feature type="compositionally biased region" description="Polar residues" evidence="1">
    <location>
        <begin position="316"/>
        <end position="339"/>
    </location>
</feature>
<name>I1D8A2_9PSEU</name>
<dbReference type="HOGENOM" id="CLU_608186_0_0_11"/>
<feature type="compositionally biased region" description="Gly residues" evidence="1">
    <location>
        <begin position="432"/>
        <end position="441"/>
    </location>
</feature>
<dbReference type="AlphaFoldDB" id="I1D8A2"/>
<accession>I1D8A2</accession>
<feature type="compositionally biased region" description="Low complexity" evidence="1">
    <location>
        <begin position="388"/>
        <end position="431"/>
    </location>
</feature>
<dbReference type="EMBL" id="CM001484">
    <property type="protein sequence ID" value="EIF01177.1"/>
    <property type="molecule type" value="Genomic_DNA"/>
</dbReference>
<evidence type="ECO:0000313" key="2">
    <source>
        <dbReference type="EMBL" id="EIF01177.1"/>
    </source>
</evidence>
<feature type="compositionally biased region" description="Gly residues" evidence="1">
    <location>
        <begin position="226"/>
        <end position="250"/>
    </location>
</feature>
<dbReference type="OrthoDB" id="3638056at2"/>
<dbReference type="SUPFAM" id="SSF140459">
    <property type="entry name" value="PE/PPE dimer-like"/>
    <property type="match status" value="1"/>
</dbReference>
<dbReference type="RefSeq" id="WP_005467076.1">
    <property type="nucleotide sequence ID" value="NZ_CM001484.1"/>
</dbReference>
<protein>
    <submittedName>
        <fullName evidence="2">PPE family protein</fullName>
    </submittedName>
</protein>
<dbReference type="Gene3D" id="1.20.1260.20">
    <property type="entry name" value="PPE superfamily"/>
    <property type="match status" value="1"/>
</dbReference>
<feature type="region of interest" description="Disordered" evidence="1">
    <location>
        <begin position="203"/>
        <end position="258"/>
    </location>
</feature>
<reference evidence="2 3" key="1">
    <citation type="submission" date="2011-09" db="EMBL/GenBank/DDBJ databases">
        <authorList>
            <consortium name="US DOE Joint Genome Institute (JGI-PGF)"/>
            <person name="Lucas S."/>
            <person name="Han J."/>
            <person name="Lapidus A."/>
            <person name="Cheng J.-F."/>
            <person name="Goodwin L."/>
            <person name="Pitluck S."/>
            <person name="Peters L."/>
            <person name="Land M.L."/>
            <person name="Hauser L."/>
            <person name="Brambilla E."/>
            <person name="Klenk H.-P."/>
            <person name="Woyke T.J."/>
        </authorList>
    </citation>
    <scope>NUCLEOTIDE SEQUENCE [LARGE SCALE GENOMIC DNA]</scope>
    <source>
        <strain evidence="2 3">K62</strain>
    </source>
</reference>
<feature type="compositionally biased region" description="Gly residues" evidence="1">
    <location>
        <begin position="353"/>
        <end position="362"/>
    </location>
</feature>
<feature type="region of interest" description="Disordered" evidence="1">
    <location>
        <begin position="388"/>
        <end position="475"/>
    </location>
</feature>
<sequence>MPLFLVPVLIGAAAGAGVGAAAYSAMTQEEAGNYTTDVGGRQLDAYQIYEQLHAGDNGSSLMTGRNSASLLKNSFGERIAEMDALATRMDEAWQGDSAEAAKAGAHPLKQWLEDSQIKLHESDNTMASQLDAFNTVLSRVQPVPADPPKSNFLNDITPWETDTDRAIKQYNEMAQANVEAYNAYYTASSSNARSLPTYTTVDGDFGEIEVDDTGGGGDGGGRDRVGGGPYPGGPYPGGGGGGGGSNGSVTGGPYPSGSYPGGVTGGPYPSGSYPGGVTGGPYPGGPYPGGSGNGTGSGTGSGTGIGGPGYQYTPGQYDSSTSASNYTVPKTSVPDFTTKGTGGYPGLSPTGGPSLGSGSGGGGSFGGGGAGGGGAFGGGVMGAGGAMGAASPGAGSGAAAPGTSSGMAARGAMGGAAAAGAGARGGAMPMGAMGGAGGRGQGAEDEEHQRKYLVEEDGNSLFGTDELTAPPVIGE</sequence>
<reference evidence="3" key="2">
    <citation type="submission" date="2012-01" db="EMBL/GenBank/DDBJ databases">
        <title>Noncontiguous Finished sequence of chromosome of Saccharomonospora glauca K62.</title>
        <authorList>
            <consortium name="US DOE Joint Genome Institute"/>
            <person name="Lucas S."/>
            <person name="Han J."/>
            <person name="Lapidus A."/>
            <person name="Cheng J.-F."/>
            <person name="Goodwin L."/>
            <person name="Pitluck S."/>
            <person name="Peters L."/>
            <person name="Mikhailova N."/>
            <person name="Held B."/>
            <person name="Detter J.C."/>
            <person name="Han C."/>
            <person name="Tapia R."/>
            <person name="Land M."/>
            <person name="Hauser L."/>
            <person name="Kyrpides N."/>
            <person name="Ivanova N."/>
            <person name="Pagani I."/>
            <person name="Brambilla E.-M."/>
            <person name="Klenk H.-P."/>
            <person name="Woyke T."/>
        </authorList>
    </citation>
    <scope>NUCLEOTIDE SEQUENCE [LARGE SCALE GENOMIC DNA]</scope>
    <source>
        <strain evidence="3">K62</strain>
    </source>
</reference>
<keyword evidence="3" id="KW-1185">Reference proteome</keyword>
<evidence type="ECO:0000313" key="3">
    <source>
        <dbReference type="Proteomes" id="UP000005087"/>
    </source>
</evidence>
<organism evidence="2 3">
    <name type="scientific">Saccharomonospora glauca K62</name>
    <dbReference type="NCBI Taxonomy" id="928724"/>
    <lineage>
        <taxon>Bacteria</taxon>
        <taxon>Bacillati</taxon>
        <taxon>Actinomycetota</taxon>
        <taxon>Actinomycetes</taxon>
        <taxon>Pseudonocardiales</taxon>
        <taxon>Pseudonocardiaceae</taxon>
        <taxon>Saccharomonospora</taxon>
    </lineage>
</organism>
<feature type="compositionally biased region" description="Gly residues" evidence="1">
    <location>
        <begin position="273"/>
        <end position="309"/>
    </location>
</feature>
<dbReference type="InterPro" id="IPR038332">
    <property type="entry name" value="PPE_sf"/>
</dbReference>